<proteinExistence type="predicted"/>
<accession>A0AAD6LSA6</accession>
<protein>
    <submittedName>
        <fullName evidence="2">Uncharacterized protein</fullName>
    </submittedName>
</protein>
<gene>
    <name evidence="2" type="ORF">NC653_032847</name>
</gene>
<feature type="region of interest" description="Disordered" evidence="1">
    <location>
        <begin position="34"/>
        <end position="54"/>
    </location>
</feature>
<feature type="compositionally biased region" description="Polar residues" evidence="1">
    <location>
        <begin position="34"/>
        <end position="47"/>
    </location>
</feature>
<evidence type="ECO:0000256" key="1">
    <source>
        <dbReference type="SAM" id="MobiDB-lite"/>
    </source>
</evidence>
<evidence type="ECO:0000313" key="2">
    <source>
        <dbReference type="EMBL" id="KAJ6972390.1"/>
    </source>
</evidence>
<comment type="caution">
    <text evidence="2">The sequence shown here is derived from an EMBL/GenBank/DDBJ whole genome shotgun (WGS) entry which is preliminary data.</text>
</comment>
<dbReference type="EMBL" id="JAQIZT010000014">
    <property type="protein sequence ID" value="KAJ6972390.1"/>
    <property type="molecule type" value="Genomic_DNA"/>
</dbReference>
<keyword evidence="3" id="KW-1185">Reference proteome</keyword>
<dbReference type="AlphaFoldDB" id="A0AAD6LSA6"/>
<reference evidence="2" key="1">
    <citation type="journal article" date="2023" name="Mol. Ecol. Resour.">
        <title>Chromosome-level genome assembly of a triploid poplar Populus alba 'Berolinensis'.</title>
        <authorList>
            <person name="Chen S."/>
            <person name="Yu Y."/>
            <person name="Wang X."/>
            <person name="Wang S."/>
            <person name="Zhang T."/>
            <person name="Zhou Y."/>
            <person name="He R."/>
            <person name="Meng N."/>
            <person name="Wang Y."/>
            <person name="Liu W."/>
            <person name="Liu Z."/>
            <person name="Liu J."/>
            <person name="Guo Q."/>
            <person name="Huang H."/>
            <person name="Sederoff R.R."/>
            <person name="Wang G."/>
            <person name="Qu G."/>
            <person name="Chen S."/>
        </authorList>
    </citation>
    <scope>NUCLEOTIDE SEQUENCE</scope>
    <source>
        <strain evidence="2">SC-2020</strain>
    </source>
</reference>
<dbReference type="Proteomes" id="UP001164929">
    <property type="component" value="Chromosome 14"/>
</dbReference>
<organism evidence="2 3">
    <name type="scientific">Populus alba x Populus x berolinensis</name>
    <dbReference type="NCBI Taxonomy" id="444605"/>
    <lineage>
        <taxon>Eukaryota</taxon>
        <taxon>Viridiplantae</taxon>
        <taxon>Streptophyta</taxon>
        <taxon>Embryophyta</taxon>
        <taxon>Tracheophyta</taxon>
        <taxon>Spermatophyta</taxon>
        <taxon>Magnoliopsida</taxon>
        <taxon>eudicotyledons</taxon>
        <taxon>Gunneridae</taxon>
        <taxon>Pentapetalae</taxon>
        <taxon>rosids</taxon>
        <taxon>fabids</taxon>
        <taxon>Malpighiales</taxon>
        <taxon>Salicaceae</taxon>
        <taxon>Saliceae</taxon>
        <taxon>Populus</taxon>
    </lineage>
</organism>
<name>A0AAD6LSA6_9ROSI</name>
<evidence type="ECO:0000313" key="3">
    <source>
        <dbReference type="Proteomes" id="UP001164929"/>
    </source>
</evidence>
<sequence>MNLSFQFMPSVLKIKTQSNKHIIHTQNSSNLITHLNTRSLDQNSNQVKTKHKNH</sequence>